<dbReference type="CDD" id="cd04186">
    <property type="entry name" value="GT_2_like_c"/>
    <property type="match status" value="1"/>
</dbReference>
<dbReference type="Proteomes" id="UP000002027">
    <property type="component" value="Chromosome 2"/>
</dbReference>
<reference evidence="3" key="1">
    <citation type="submission" date="2009-11" db="EMBL/GenBank/DDBJ databases">
        <title>The complete chromosome 2 of Sphaerobacter thermophilus DSM 20745.</title>
        <authorList>
            <person name="Lucas S."/>
            <person name="Copeland A."/>
            <person name="Lapidus A."/>
            <person name="Glavina del Rio T."/>
            <person name="Dalin E."/>
            <person name="Tice H."/>
            <person name="Bruce D."/>
            <person name="Goodwin L."/>
            <person name="Pitluck S."/>
            <person name="Kyrpides N."/>
            <person name="Mavromatis K."/>
            <person name="Ivanova N."/>
            <person name="Mikhailova N."/>
            <person name="LaButti K.M."/>
            <person name="Clum A."/>
            <person name="Sun H.I."/>
            <person name="Brettin T."/>
            <person name="Detter J.C."/>
            <person name="Han C."/>
            <person name="Larimer F."/>
            <person name="Land M."/>
            <person name="Hauser L."/>
            <person name="Markowitz V."/>
            <person name="Cheng J.F."/>
            <person name="Hugenholtz P."/>
            <person name="Woyke T."/>
            <person name="Wu D."/>
            <person name="Steenblock K."/>
            <person name="Schneider S."/>
            <person name="Pukall R."/>
            <person name="Goeker M."/>
            <person name="Klenk H.P."/>
            <person name="Eisen J.A."/>
        </authorList>
    </citation>
    <scope>NUCLEOTIDE SEQUENCE [LARGE SCALE GENOMIC DNA]</scope>
    <source>
        <strain evidence="3">ATCC 49802 / DSM 20745 / S 6022</strain>
    </source>
</reference>
<dbReference type="STRING" id="479434.Sthe_3212"/>
<dbReference type="KEGG" id="sti:Sthe_3212"/>
<keyword evidence="1" id="KW-1133">Transmembrane helix</keyword>
<protein>
    <submittedName>
        <fullName evidence="2">Glycosyl transferase family 2</fullName>
    </submittedName>
</protein>
<dbReference type="SUPFAM" id="SSF53448">
    <property type="entry name" value="Nucleotide-diphospho-sugar transferases"/>
    <property type="match status" value="1"/>
</dbReference>
<evidence type="ECO:0000313" key="2">
    <source>
        <dbReference type="EMBL" id="ACZ40612.1"/>
    </source>
</evidence>
<sequence>MTCVSVVIVNHNTADLLARCLEHLRASVVDRPLDIWVVDNGSRDDSAALVRERFPDVRLIVSPRNLGFAGGNNLALRQILAEAPPGPARRNHYVLLLNTDCFVEPDTIARTAQFLDRQPDVGIVGPKVLLPDGRLDLACRRSFPTPASAFWKLTGLSRRFPNSPRFARYNLTYLDPDKTYEVDSVMGAYMMVRLAAIDDAGLLDERFFMYGEDLDWAYRIKQHGWRVFYYADARVLHVKGATSSRQSYRLIVEFYRAMYLFHRKHYAPGTFVLLNWLVTAGIIVRGGYALFRNLLRPAGAKRVA</sequence>
<dbReference type="RefSeq" id="WP_012873647.1">
    <property type="nucleotide sequence ID" value="NC_013524.1"/>
</dbReference>
<dbReference type="Pfam" id="PF13641">
    <property type="entry name" value="Glyco_tranf_2_3"/>
    <property type="match status" value="1"/>
</dbReference>
<dbReference type="AlphaFoldDB" id="D1C9W9"/>
<keyword evidence="2" id="KW-0808">Transferase</keyword>
<dbReference type="InterPro" id="IPR029044">
    <property type="entry name" value="Nucleotide-diphossugar_trans"/>
</dbReference>
<dbReference type="eggNOG" id="COG1216">
    <property type="taxonomic scope" value="Bacteria"/>
</dbReference>
<dbReference type="Gene3D" id="3.90.550.10">
    <property type="entry name" value="Spore Coat Polysaccharide Biosynthesis Protein SpsA, Chain A"/>
    <property type="match status" value="1"/>
</dbReference>
<dbReference type="CAZy" id="GT2">
    <property type="family name" value="Glycosyltransferase Family 2"/>
</dbReference>
<dbReference type="HOGENOM" id="CLU_023845_0_1_0"/>
<gene>
    <name evidence="2" type="ordered locus">Sthe_3212</name>
</gene>
<keyword evidence="3" id="KW-1185">Reference proteome</keyword>
<proteinExistence type="predicted"/>
<feature type="transmembrane region" description="Helical" evidence="1">
    <location>
        <begin position="271"/>
        <end position="291"/>
    </location>
</feature>
<dbReference type="OrthoDB" id="9771846at2"/>
<dbReference type="EMBL" id="CP001824">
    <property type="protein sequence ID" value="ACZ40612.1"/>
    <property type="molecule type" value="Genomic_DNA"/>
</dbReference>
<organism evidence="2 3">
    <name type="scientific">Sphaerobacter thermophilus (strain ATCC 49802 / DSM 20745 / KCCM 41009 / NCIMB 13125 / S 6022)</name>
    <dbReference type="NCBI Taxonomy" id="479434"/>
    <lineage>
        <taxon>Bacteria</taxon>
        <taxon>Pseudomonadati</taxon>
        <taxon>Thermomicrobiota</taxon>
        <taxon>Thermomicrobia</taxon>
        <taxon>Sphaerobacterales</taxon>
        <taxon>Sphaerobacterineae</taxon>
        <taxon>Sphaerobacteraceae</taxon>
        <taxon>Sphaerobacter</taxon>
    </lineage>
</organism>
<evidence type="ECO:0000256" key="1">
    <source>
        <dbReference type="SAM" id="Phobius"/>
    </source>
</evidence>
<keyword evidence="1" id="KW-0812">Transmembrane</keyword>
<evidence type="ECO:0000313" key="3">
    <source>
        <dbReference type="Proteomes" id="UP000002027"/>
    </source>
</evidence>
<keyword evidence="1" id="KW-0472">Membrane</keyword>
<dbReference type="PANTHER" id="PTHR43179:SF7">
    <property type="entry name" value="RHAMNOSYLTRANSFERASE WBBL"/>
    <property type="match status" value="1"/>
</dbReference>
<reference evidence="2 3" key="2">
    <citation type="journal article" date="2010" name="Stand. Genomic Sci.">
        <title>Complete genome sequence of Desulfohalobium retbaense type strain (HR(100)).</title>
        <authorList>
            <person name="Spring S."/>
            <person name="Nolan M."/>
            <person name="Lapidus A."/>
            <person name="Glavina Del Rio T."/>
            <person name="Copeland A."/>
            <person name="Tice H."/>
            <person name="Cheng J.F."/>
            <person name="Lucas S."/>
            <person name="Land M."/>
            <person name="Chen F."/>
            <person name="Bruce D."/>
            <person name="Goodwin L."/>
            <person name="Pitluck S."/>
            <person name="Ivanova N."/>
            <person name="Mavromatis K."/>
            <person name="Mikhailova N."/>
            <person name="Pati A."/>
            <person name="Chen A."/>
            <person name="Palaniappan K."/>
            <person name="Hauser L."/>
            <person name="Chang Y.J."/>
            <person name="Jeffries C.D."/>
            <person name="Munk C."/>
            <person name="Kiss H."/>
            <person name="Chain P."/>
            <person name="Han C."/>
            <person name="Brettin T."/>
            <person name="Detter J.C."/>
            <person name="Schuler E."/>
            <person name="Goker M."/>
            <person name="Rohde M."/>
            <person name="Bristow J."/>
            <person name="Eisen J.A."/>
            <person name="Markowitz V."/>
            <person name="Hugenholtz P."/>
            <person name="Kyrpides N.C."/>
            <person name="Klenk H.P."/>
        </authorList>
    </citation>
    <scope>NUCLEOTIDE SEQUENCE [LARGE SCALE GENOMIC DNA]</scope>
    <source>
        <strain evidence="3">ATCC 49802 / DSM 20745 / S 6022</strain>
    </source>
</reference>
<dbReference type="FunCoup" id="D1C9W9">
    <property type="interactions" value="189"/>
</dbReference>
<dbReference type="InParanoid" id="D1C9W9"/>
<name>D1C9W9_SPHTD</name>
<dbReference type="PANTHER" id="PTHR43179">
    <property type="entry name" value="RHAMNOSYLTRANSFERASE WBBL"/>
    <property type="match status" value="1"/>
</dbReference>
<dbReference type="GO" id="GO:0016740">
    <property type="term" value="F:transferase activity"/>
    <property type="evidence" value="ECO:0007669"/>
    <property type="project" value="UniProtKB-KW"/>
</dbReference>
<accession>D1C9W9</accession>